<proteinExistence type="predicted"/>
<dbReference type="AlphaFoldDB" id="A0A1J1IGG5"/>
<sequence>MKINVDICLLTSIPVTMSRTSHYKRFYPNIVVEACGIEKAEIAQQVHVYISLTACFSCLTTIPKRQYVKNDIINVSRKKECECEKICVRSIEENHRCKGKKNNRELMSSPKTKANTCFAEGSREKINNKKRQHKLSFVLKKCRSKERSKKMKKTIRISLVSTQTITLAQILKI</sequence>
<dbReference type="EMBL" id="CVRI01000050">
    <property type="protein sequence ID" value="CRK99299.1"/>
    <property type="molecule type" value="Genomic_DNA"/>
</dbReference>
<gene>
    <name evidence="1" type="ORF">CLUMA_CG012721</name>
</gene>
<organism evidence="1 2">
    <name type="scientific">Clunio marinus</name>
    <dbReference type="NCBI Taxonomy" id="568069"/>
    <lineage>
        <taxon>Eukaryota</taxon>
        <taxon>Metazoa</taxon>
        <taxon>Ecdysozoa</taxon>
        <taxon>Arthropoda</taxon>
        <taxon>Hexapoda</taxon>
        <taxon>Insecta</taxon>
        <taxon>Pterygota</taxon>
        <taxon>Neoptera</taxon>
        <taxon>Endopterygota</taxon>
        <taxon>Diptera</taxon>
        <taxon>Nematocera</taxon>
        <taxon>Chironomoidea</taxon>
        <taxon>Chironomidae</taxon>
        <taxon>Clunio</taxon>
    </lineage>
</organism>
<evidence type="ECO:0000313" key="1">
    <source>
        <dbReference type="EMBL" id="CRK99299.1"/>
    </source>
</evidence>
<evidence type="ECO:0000313" key="2">
    <source>
        <dbReference type="Proteomes" id="UP000183832"/>
    </source>
</evidence>
<name>A0A1J1IGG5_9DIPT</name>
<keyword evidence="2" id="KW-1185">Reference proteome</keyword>
<accession>A0A1J1IGG5</accession>
<dbReference type="Proteomes" id="UP000183832">
    <property type="component" value="Unassembled WGS sequence"/>
</dbReference>
<protein>
    <submittedName>
        <fullName evidence="1">CLUMA_CG012721, isoform A</fullName>
    </submittedName>
</protein>
<reference evidence="1 2" key="1">
    <citation type="submission" date="2015-04" db="EMBL/GenBank/DDBJ databases">
        <authorList>
            <person name="Syromyatnikov M.Y."/>
            <person name="Popov V.N."/>
        </authorList>
    </citation>
    <scope>NUCLEOTIDE SEQUENCE [LARGE SCALE GENOMIC DNA]</scope>
</reference>